<gene>
    <name evidence="1" type="ORF">L3X38_039004</name>
</gene>
<organism evidence="1 2">
    <name type="scientific">Prunus dulcis</name>
    <name type="common">Almond</name>
    <name type="synonym">Amygdalus dulcis</name>
    <dbReference type="NCBI Taxonomy" id="3755"/>
    <lineage>
        <taxon>Eukaryota</taxon>
        <taxon>Viridiplantae</taxon>
        <taxon>Streptophyta</taxon>
        <taxon>Embryophyta</taxon>
        <taxon>Tracheophyta</taxon>
        <taxon>Spermatophyta</taxon>
        <taxon>Magnoliopsida</taxon>
        <taxon>eudicotyledons</taxon>
        <taxon>Gunneridae</taxon>
        <taxon>Pentapetalae</taxon>
        <taxon>rosids</taxon>
        <taxon>fabids</taxon>
        <taxon>Rosales</taxon>
        <taxon>Rosaceae</taxon>
        <taxon>Amygdaloideae</taxon>
        <taxon>Amygdaleae</taxon>
        <taxon>Prunus</taxon>
    </lineage>
</organism>
<dbReference type="Proteomes" id="UP001054821">
    <property type="component" value="Chromosome 7"/>
</dbReference>
<evidence type="ECO:0000313" key="2">
    <source>
        <dbReference type="Proteomes" id="UP001054821"/>
    </source>
</evidence>
<evidence type="ECO:0000313" key="1">
    <source>
        <dbReference type="EMBL" id="KAI5319296.1"/>
    </source>
</evidence>
<sequence>MASFERAEIPSCLLIIVQAVKLPPYLNKDLILIVFPSFRPTWLTEGTLGTSFSSCLGVPPPSYQIAWMERLDGNVALLTSDQVTDQPSNEPSLSLSAFTSSRSRMVKLRMDVFVISRAFK</sequence>
<dbReference type="EMBL" id="JAJFAZ020000007">
    <property type="protein sequence ID" value="KAI5319296.1"/>
    <property type="molecule type" value="Genomic_DNA"/>
</dbReference>
<dbReference type="AlphaFoldDB" id="A0AAD4YS09"/>
<comment type="caution">
    <text evidence="1">The sequence shown here is derived from an EMBL/GenBank/DDBJ whole genome shotgun (WGS) entry which is preliminary data.</text>
</comment>
<name>A0AAD4YS09_PRUDU</name>
<proteinExistence type="predicted"/>
<keyword evidence="2" id="KW-1185">Reference proteome</keyword>
<protein>
    <submittedName>
        <fullName evidence="1">Uncharacterized protein</fullName>
    </submittedName>
</protein>
<reference evidence="1 2" key="1">
    <citation type="journal article" date="2022" name="G3 (Bethesda)">
        <title>Whole-genome sequence and methylome profiling of the almond [Prunus dulcis (Mill.) D.A. Webb] cultivar 'Nonpareil'.</title>
        <authorList>
            <person name="D'Amico-Willman K.M."/>
            <person name="Ouma W.Z."/>
            <person name="Meulia T."/>
            <person name="Sideli G.M."/>
            <person name="Gradziel T.M."/>
            <person name="Fresnedo-Ramirez J."/>
        </authorList>
    </citation>
    <scope>NUCLEOTIDE SEQUENCE [LARGE SCALE GENOMIC DNA]</scope>
    <source>
        <strain evidence="1">Clone GOH B32 T37-40</strain>
    </source>
</reference>
<accession>A0AAD4YS09</accession>